<evidence type="ECO:0000313" key="17">
    <source>
        <dbReference type="EMBL" id="KAH0905400.1"/>
    </source>
</evidence>
<dbReference type="Proteomes" id="UP000824890">
    <property type="component" value="Unassembled WGS sequence"/>
</dbReference>
<evidence type="ECO:0000256" key="11">
    <source>
        <dbReference type="ARBA" id="ARBA00023163"/>
    </source>
</evidence>
<keyword evidence="15" id="KW-0812">Transmembrane</keyword>
<feature type="transmembrane region" description="Helical" evidence="15">
    <location>
        <begin position="46"/>
        <end position="66"/>
    </location>
</feature>
<comment type="similarity">
    <text evidence="5">Belongs to the drug/metabolite transporter (DMT) superfamily. Plant drug/metabolite exporter (P-DME) (TC 2.A.7.4) family.</text>
</comment>
<keyword evidence="15" id="KW-1133">Transmembrane helix</keyword>
<dbReference type="InterPro" id="IPR036649">
    <property type="entry name" value="Pyrophosphatase_sf"/>
</dbReference>
<evidence type="ECO:0000256" key="15">
    <source>
        <dbReference type="SAM" id="Phobius"/>
    </source>
</evidence>
<comment type="catalytic activity">
    <reaction evidence="13">
        <text>diphosphate + H2O = 2 phosphate + H(+)</text>
        <dbReference type="Rhea" id="RHEA:24576"/>
        <dbReference type="ChEBI" id="CHEBI:15377"/>
        <dbReference type="ChEBI" id="CHEBI:15378"/>
        <dbReference type="ChEBI" id="CHEBI:33019"/>
        <dbReference type="ChEBI" id="CHEBI:43474"/>
        <dbReference type="EC" id="3.6.1.1"/>
    </reaction>
</comment>
<feature type="domain" description="HTH myb-type" evidence="16">
    <location>
        <begin position="358"/>
        <end position="388"/>
    </location>
</feature>
<dbReference type="InterPro" id="IPR006447">
    <property type="entry name" value="Myb_dom_plants"/>
</dbReference>
<feature type="transmembrane region" description="Helical" evidence="15">
    <location>
        <begin position="106"/>
        <end position="127"/>
    </location>
</feature>
<keyword evidence="10" id="KW-0805">Transcription regulation</keyword>
<gene>
    <name evidence="17" type="ORF">HID58_037227</name>
</gene>
<proteinExistence type="inferred from homology"/>
<evidence type="ECO:0000256" key="9">
    <source>
        <dbReference type="ARBA" id="ARBA00022842"/>
    </source>
</evidence>
<dbReference type="NCBIfam" id="TIGR01557">
    <property type="entry name" value="myb_SHAQKYF"/>
    <property type="match status" value="1"/>
</dbReference>
<feature type="transmembrane region" description="Helical" evidence="15">
    <location>
        <begin position="255"/>
        <end position="277"/>
    </location>
</feature>
<dbReference type="Pfam" id="PF00249">
    <property type="entry name" value="Myb_DNA-binding"/>
    <property type="match status" value="1"/>
</dbReference>
<keyword evidence="18" id="KW-1185">Reference proteome</keyword>
<name>A0ABQ8BKS3_BRANA</name>
<organism evidence="17 18">
    <name type="scientific">Brassica napus</name>
    <name type="common">Rape</name>
    <dbReference type="NCBI Taxonomy" id="3708"/>
    <lineage>
        <taxon>Eukaryota</taxon>
        <taxon>Viridiplantae</taxon>
        <taxon>Streptophyta</taxon>
        <taxon>Embryophyta</taxon>
        <taxon>Tracheophyta</taxon>
        <taxon>Spermatophyta</taxon>
        <taxon>Magnoliopsida</taxon>
        <taxon>eudicotyledons</taxon>
        <taxon>Gunneridae</taxon>
        <taxon>Pentapetalae</taxon>
        <taxon>rosids</taxon>
        <taxon>malvids</taxon>
        <taxon>Brassicales</taxon>
        <taxon>Brassicaceae</taxon>
        <taxon>Brassiceae</taxon>
        <taxon>Brassica</taxon>
    </lineage>
</organism>
<evidence type="ECO:0000256" key="14">
    <source>
        <dbReference type="SAM" id="MobiDB-lite"/>
    </source>
</evidence>
<dbReference type="CDD" id="cd00412">
    <property type="entry name" value="pyrophosphatase"/>
    <property type="match status" value="1"/>
</dbReference>
<evidence type="ECO:0000256" key="5">
    <source>
        <dbReference type="ARBA" id="ARBA00007635"/>
    </source>
</evidence>
<dbReference type="SUPFAM" id="SSF103481">
    <property type="entry name" value="Multidrug resistance efflux transporter EmrE"/>
    <property type="match status" value="2"/>
</dbReference>
<comment type="subcellular location">
    <subcellularLocation>
        <location evidence="3">Membrane</location>
        <topology evidence="3">Multi-pass membrane protein</topology>
    </subcellularLocation>
    <subcellularLocation>
        <location evidence="2">Nucleus</location>
    </subcellularLocation>
</comment>
<dbReference type="InterPro" id="IPR000620">
    <property type="entry name" value="EamA_dom"/>
</dbReference>
<feature type="transmembrane region" description="Helical" evidence="15">
    <location>
        <begin position="139"/>
        <end position="160"/>
    </location>
</feature>
<comment type="cofactor">
    <cofactor evidence="1">
        <name>Mg(2+)</name>
        <dbReference type="ChEBI" id="CHEBI:18420"/>
    </cofactor>
</comment>
<accession>A0ABQ8BKS3</accession>
<dbReference type="PROSITE" id="PS51294">
    <property type="entry name" value="HTH_MYB"/>
    <property type="match status" value="1"/>
</dbReference>
<keyword evidence="8" id="KW-0378">Hydrolase</keyword>
<evidence type="ECO:0000256" key="8">
    <source>
        <dbReference type="ARBA" id="ARBA00022801"/>
    </source>
</evidence>
<evidence type="ECO:0000256" key="10">
    <source>
        <dbReference type="ARBA" id="ARBA00023015"/>
    </source>
</evidence>
<evidence type="ECO:0000256" key="4">
    <source>
        <dbReference type="ARBA" id="ARBA00006220"/>
    </source>
</evidence>
<feature type="transmembrane region" description="Helical" evidence="15">
    <location>
        <begin position="284"/>
        <end position="305"/>
    </location>
</feature>
<dbReference type="EMBL" id="JAGKQM010000010">
    <property type="protein sequence ID" value="KAH0905400.1"/>
    <property type="molecule type" value="Genomic_DNA"/>
</dbReference>
<evidence type="ECO:0000313" key="18">
    <source>
        <dbReference type="Proteomes" id="UP000824890"/>
    </source>
</evidence>
<feature type="transmembrane region" description="Helical" evidence="15">
    <location>
        <begin position="221"/>
        <end position="243"/>
    </location>
</feature>
<dbReference type="SUPFAM" id="SSF50324">
    <property type="entry name" value="Inorganic pyrophosphatase"/>
    <property type="match status" value="1"/>
</dbReference>
<feature type="transmembrane region" description="Helical" evidence="15">
    <location>
        <begin position="189"/>
        <end position="209"/>
    </location>
</feature>
<dbReference type="PANTHER" id="PTHR10286">
    <property type="entry name" value="INORGANIC PYROPHOSPHATASE"/>
    <property type="match status" value="1"/>
</dbReference>
<feature type="compositionally biased region" description="Polar residues" evidence="14">
    <location>
        <begin position="677"/>
        <end position="687"/>
    </location>
</feature>
<evidence type="ECO:0000256" key="1">
    <source>
        <dbReference type="ARBA" id="ARBA00001946"/>
    </source>
</evidence>
<feature type="transmembrane region" description="Helical" evidence="15">
    <location>
        <begin position="14"/>
        <end position="34"/>
    </location>
</feature>
<feature type="transmembrane region" description="Helical" evidence="15">
    <location>
        <begin position="78"/>
        <end position="100"/>
    </location>
</feature>
<feature type="compositionally biased region" description="Basic and acidic residues" evidence="14">
    <location>
        <begin position="756"/>
        <end position="771"/>
    </location>
</feature>
<comment type="caution">
    <text evidence="17">The sequence shown here is derived from an EMBL/GenBank/DDBJ whole genome shotgun (WGS) entry which is preliminary data.</text>
</comment>
<dbReference type="Gene3D" id="3.90.80.10">
    <property type="entry name" value="Inorganic pyrophosphatase"/>
    <property type="match status" value="1"/>
</dbReference>
<dbReference type="InterPro" id="IPR009057">
    <property type="entry name" value="Homeodomain-like_sf"/>
</dbReference>
<dbReference type="InterPro" id="IPR001005">
    <property type="entry name" value="SANT/Myb"/>
</dbReference>
<sequence>MGEEMKGVRVIEEWSPVIVMVISNVAMGSVNALVKKALDVGVNHMVVGAYRMAISALILAPFAYILERKTRPELTFRLLVDHFISGLLGASLMQFFFLLGLSYTSATVSCALVSMLPAITFTLALIFRTENVKNLKTKAGILKILGTLICISGALFLTFYKGPQISNPHSHKEAVHNHSDNDQDKTKNWLLGCLYLTIGTTLLSLWMLFQGNLSIKYPCKYSSTCLMSVFAAFQCALLSLYKGRDAHDWVIGDKFVLIVILYAGVVGQAMSTVATTWGIKKLGAVFASTFTPITLISATLFDFLILHTPLYLGSVIGSAVAVMGLYVFLWGKNNETEASTTLPPRMDNQDQNARKPYTITKQRERWTEDEHDRFLEALRLYGRAWQRIEEAEAKGIPVCQALNIEIPPPRPKRKPNTPYPRKPGNNGPSAKLVSSASSSQCNQAFLDLEKVPISEETSNGKENQDDNCSGVSTVNKCPLPKKVTQPSLRKESADNGTSKKASNVNTQFHPPGMVSQDLMFCPMGDRVHGHVNLPPTTTSSATTTTTSQQAFPACPSQDSFLHFSSTFPNLIISSLLQNPAAHAAATFAASVWPYSNVGNSGGDSSTTQMSSSPPSIAAIAAATVAAATAWWASHGLIPVCAPPAPVTCLPLPTFAVPTQATDKMDTVENDQEPLEKQNTALQDKNMASKSPSSSSDDSEETGVTKLNNAGSKTNGDKEEVVAAALHDPNASPKKKLVDRSSCGSNTPSGSDAETDALDKMEKDNEDVKEADPNQPSVIELSNRRSKIRDNNNNNNQTTDSWKEVSQGGRKAFQALFARQRLPQSFSPPQVAAENVNGKQSDTSMPMAPDLNKVQDSCDADQESGVVMIGDGTGKSLKTRQSGFKPYKRCSMERAKMGTQTMKAMKKSARGFDWKEKLQHNNNNKNFEMSEETKENQKLQRPAPRLNERILSSLSRRSVAAHPWHDLEIGPGAPQIFNVVVEITKGSKVKYELDKKTGLIKVDRILYSSVVYPHNYGFVPRTLCEDNDPIDVLVIMQEPVLPGCFLRARAIGLMPMIDQGEKDDKIIAVCVDDPEYKHYTDIKELPPHRLSEIRHKKNENKEVAVNDFLPSEKAVDAIQYSMDLYAEYILHTLRR</sequence>
<evidence type="ECO:0000259" key="16">
    <source>
        <dbReference type="PROSITE" id="PS51294"/>
    </source>
</evidence>
<dbReference type="HAMAP" id="MF_00209">
    <property type="entry name" value="Inorganic_PPase"/>
    <property type="match status" value="1"/>
</dbReference>
<dbReference type="InterPro" id="IPR037185">
    <property type="entry name" value="EmrE-like"/>
</dbReference>
<dbReference type="Pfam" id="PF00719">
    <property type="entry name" value="Pyrophosphatase"/>
    <property type="match status" value="1"/>
</dbReference>
<dbReference type="EC" id="3.6.1.1" evidence="6"/>
<feature type="region of interest" description="Disordered" evidence="14">
    <location>
        <begin position="677"/>
        <end position="806"/>
    </location>
</feature>
<dbReference type="Gene3D" id="1.10.10.60">
    <property type="entry name" value="Homeodomain-like"/>
    <property type="match status" value="1"/>
</dbReference>
<keyword evidence="11" id="KW-0804">Transcription</keyword>
<dbReference type="Pfam" id="PF00892">
    <property type="entry name" value="EamA"/>
    <property type="match status" value="2"/>
</dbReference>
<dbReference type="PROSITE" id="PS00387">
    <property type="entry name" value="PPASE"/>
    <property type="match status" value="1"/>
</dbReference>
<evidence type="ECO:0000256" key="7">
    <source>
        <dbReference type="ARBA" id="ARBA00022723"/>
    </source>
</evidence>
<comment type="similarity">
    <text evidence="4">Belongs to the PPase family.</text>
</comment>
<feature type="compositionally biased region" description="Polar residues" evidence="14">
    <location>
        <begin position="494"/>
        <end position="508"/>
    </location>
</feature>
<feature type="region of interest" description="Disordered" evidence="14">
    <location>
        <begin position="404"/>
        <end position="438"/>
    </location>
</feature>
<keyword evidence="7" id="KW-0479">Metal-binding</keyword>
<evidence type="ECO:0000256" key="12">
    <source>
        <dbReference type="ARBA" id="ARBA00023242"/>
    </source>
</evidence>
<keyword evidence="15" id="KW-0472">Membrane</keyword>
<feature type="region of interest" description="Disordered" evidence="14">
    <location>
        <begin position="456"/>
        <end position="509"/>
    </location>
</feature>
<feature type="compositionally biased region" description="Polar residues" evidence="14">
    <location>
        <begin position="465"/>
        <end position="475"/>
    </location>
</feature>
<evidence type="ECO:0000256" key="3">
    <source>
        <dbReference type="ARBA" id="ARBA00004141"/>
    </source>
</evidence>
<feature type="compositionally biased region" description="Polar residues" evidence="14">
    <location>
        <begin position="741"/>
        <end position="751"/>
    </location>
</feature>
<protein>
    <recommendedName>
        <fullName evidence="6">inorganic diphosphatase</fullName>
        <ecNumber evidence="6">3.6.1.1</ecNumber>
    </recommendedName>
</protein>
<keyword evidence="9" id="KW-0460">Magnesium</keyword>
<evidence type="ECO:0000256" key="2">
    <source>
        <dbReference type="ARBA" id="ARBA00004123"/>
    </source>
</evidence>
<feature type="compositionally biased region" description="Polar residues" evidence="14">
    <location>
        <begin position="704"/>
        <end position="713"/>
    </location>
</feature>
<dbReference type="InterPro" id="IPR008162">
    <property type="entry name" value="Pyrophosphatase"/>
</dbReference>
<evidence type="ECO:0000256" key="6">
    <source>
        <dbReference type="ARBA" id="ARBA00012146"/>
    </source>
</evidence>
<dbReference type="SUPFAM" id="SSF46689">
    <property type="entry name" value="Homeodomain-like"/>
    <property type="match status" value="1"/>
</dbReference>
<evidence type="ECO:0000256" key="13">
    <source>
        <dbReference type="ARBA" id="ARBA00047820"/>
    </source>
</evidence>
<dbReference type="InterPro" id="IPR017930">
    <property type="entry name" value="Myb_dom"/>
</dbReference>
<keyword evidence="12" id="KW-0539">Nucleus</keyword>
<reference evidence="17 18" key="1">
    <citation type="submission" date="2021-05" db="EMBL/GenBank/DDBJ databases">
        <title>Genome Assembly of Synthetic Allotetraploid Brassica napus Reveals Homoeologous Exchanges between Subgenomes.</title>
        <authorList>
            <person name="Davis J.T."/>
        </authorList>
    </citation>
    <scope>NUCLEOTIDE SEQUENCE [LARGE SCALE GENOMIC DNA]</scope>
    <source>
        <strain evidence="18">cv. Da-Ae</strain>
        <tissue evidence="17">Seedling</tissue>
    </source>
</reference>